<accession>A0A9J5ZF99</accession>
<organism evidence="2 3">
    <name type="scientific">Solanum commersonii</name>
    <name type="common">Commerson's wild potato</name>
    <name type="synonym">Commerson's nightshade</name>
    <dbReference type="NCBI Taxonomy" id="4109"/>
    <lineage>
        <taxon>Eukaryota</taxon>
        <taxon>Viridiplantae</taxon>
        <taxon>Streptophyta</taxon>
        <taxon>Embryophyta</taxon>
        <taxon>Tracheophyta</taxon>
        <taxon>Spermatophyta</taxon>
        <taxon>Magnoliopsida</taxon>
        <taxon>eudicotyledons</taxon>
        <taxon>Gunneridae</taxon>
        <taxon>Pentapetalae</taxon>
        <taxon>asterids</taxon>
        <taxon>lamiids</taxon>
        <taxon>Solanales</taxon>
        <taxon>Solanaceae</taxon>
        <taxon>Solanoideae</taxon>
        <taxon>Solaneae</taxon>
        <taxon>Solanum</taxon>
    </lineage>
</organism>
<dbReference type="AlphaFoldDB" id="A0A9J5ZF99"/>
<comment type="caution">
    <text evidence="2">The sequence shown here is derived from an EMBL/GenBank/DDBJ whole genome shotgun (WGS) entry which is preliminary data.</text>
</comment>
<dbReference type="Proteomes" id="UP000824120">
    <property type="component" value="Chromosome 4"/>
</dbReference>
<sequence>MHSTLCSNTRSPEVEGSKRRSKEQSVLHRIVPQSSTIPPNDKEHDDAEGYTFWIFSLKFGEGFVGDLKKEGFHLPQVGIANTKPHMCFWLAQEEGRKTKTARLMA</sequence>
<gene>
    <name evidence="2" type="ORF">H5410_021793</name>
</gene>
<keyword evidence="3" id="KW-1185">Reference proteome</keyword>
<proteinExistence type="predicted"/>
<evidence type="ECO:0000313" key="3">
    <source>
        <dbReference type="Proteomes" id="UP000824120"/>
    </source>
</evidence>
<evidence type="ECO:0000313" key="2">
    <source>
        <dbReference type="EMBL" id="KAG5610512.1"/>
    </source>
</evidence>
<feature type="region of interest" description="Disordered" evidence="1">
    <location>
        <begin position="1"/>
        <end position="45"/>
    </location>
</feature>
<protein>
    <submittedName>
        <fullName evidence="2">Uncharacterized protein</fullName>
    </submittedName>
</protein>
<feature type="compositionally biased region" description="Basic and acidic residues" evidence="1">
    <location>
        <begin position="12"/>
        <end position="26"/>
    </location>
</feature>
<name>A0A9J5ZF99_SOLCO</name>
<evidence type="ECO:0000256" key="1">
    <source>
        <dbReference type="SAM" id="MobiDB-lite"/>
    </source>
</evidence>
<dbReference type="EMBL" id="JACXVP010000004">
    <property type="protein sequence ID" value="KAG5610512.1"/>
    <property type="molecule type" value="Genomic_DNA"/>
</dbReference>
<reference evidence="2 3" key="1">
    <citation type="submission" date="2020-09" db="EMBL/GenBank/DDBJ databases">
        <title>De no assembly of potato wild relative species, Solanum commersonii.</title>
        <authorList>
            <person name="Cho K."/>
        </authorList>
    </citation>
    <scope>NUCLEOTIDE SEQUENCE [LARGE SCALE GENOMIC DNA]</scope>
    <source>
        <strain evidence="2">LZ3.2</strain>
        <tissue evidence="2">Leaf</tissue>
    </source>
</reference>
<feature type="compositionally biased region" description="Polar residues" evidence="1">
    <location>
        <begin position="1"/>
        <end position="11"/>
    </location>
</feature>